<dbReference type="PANTHER" id="PTHR10948">
    <property type="entry name" value="TRANSPOSASE"/>
    <property type="match status" value="1"/>
</dbReference>
<gene>
    <name evidence="2" type="ORF">JFL43_09730</name>
</gene>
<dbReference type="InterPro" id="IPR025246">
    <property type="entry name" value="IS30-like_HTH"/>
</dbReference>
<protein>
    <submittedName>
        <fullName evidence="2">Helix-turn-helix domain-containing protein</fullName>
    </submittedName>
</protein>
<dbReference type="InterPro" id="IPR051917">
    <property type="entry name" value="Transposase-Integrase"/>
</dbReference>
<dbReference type="PANTHER" id="PTHR10948:SF23">
    <property type="entry name" value="TRANSPOSASE INSI FOR INSERTION SEQUENCE ELEMENT IS30A-RELATED"/>
    <property type="match status" value="1"/>
</dbReference>
<dbReference type="RefSeq" id="WP_200748889.1">
    <property type="nucleotide sequence ID" value="NZ_JAEOAH010000009.1"/>
</dbReference>
<evidence type="ECO:0000313" key="2">
    <source>
        <dbReference type="EMBL" id="MBK3495130.1"/>
    </source>
</evidence>
<feature type="non-terminal residue" evidence="2">
    <location>
        <position position="142"/>
    </location>
</feature>
<dbReference type="EMBL" id="JAEOAH010000009">
    <property type="protein sequence ID" value="MBK3495130.1"/>
    <property type="molecule type" value="Genomic_DNA"/>
</dbReference>
<proteinExistence type="predicted"/>
<dbReference type="Gene3D" id="1.10.10.60">
    <property type="entry name" value="Homeodomain-like"/>
    <property type="match status" value="1"/>
</dbReference>
<feature type="domain" description="Transposase IS30-like HTH" evidence="1">
    <location>
        <begin position="14"/>
        <end position="55"/>
    </location>
</feature>
<evidence type="ECO:0000313" key="3">
    <source>
        <dbReference type="Proteomes" id="UP000618943"/>
    </source>
</evidence>
<dbReference type="Pfam" id="PF13936">
    <property type="entry name" value="HTH_38"/>
    <property type="match status" value="1"/>
</dbReference>
<keyword evidence="3" id="KW-1185">Reference proteome</keyword>
<dbReference type="Proteomes" id="UP000618943">
    <property type="component" value="Unassembled WGS sequence"/>
</dbReference>
<name>A0ABS1H6V6_9BACL</name>
<organism evidence="2 3">
    <name type="scientific">Viridibacillus soli</name>
    <dbReference type="NCBI Taxonomy" id="2798301"/>
    <lineage>
        <taxon>Bacteria</taxon>
        <taxon>Bacillati</taxon>
        <taxon>Bacillota</taxon>
        <taxon>Bacilli</taxon>
        <taxon>Bacillales</taxon>
        <taxon>Caryophanaceae</taxon>
        <taxon>Viridibacillus</taxon>
    </lineage>
</organism>
<reference evidence="2 3" key="1">
    <citation type="submission" date="2020-12" db="EMBL/GenBank/DDBJ databases">
        <title>YIM B01967 draft genome.</title>
        <authorList>
            <person name="Yan X."/>
        </authorList>
    </citation>
    <scope>NUCLEOTIDE SEQUENCE [LARGE SCALE GENOMIC DNA]</scope>
    <source>
        <strain evidence="2 3">YIM B01967</strain>
    </source>
</reference>
<accession>A0ABS1H6V6</accession>
<comment type="caution">
    <text evidence="2">The sequence shown here is derived from an EMBL/GenBank/DDBJ whole genome shotgun (WGS) entry which is preliminary data.</text>
</comment>
<evidence type="ECO:0000259" key="1">
    <source>
        <dbReference type="Pfam" id="PF13936"/>
    </source>
</evidence>
<sequence length="142" mass="16263">MAQTHSTTKKRTFKHLNAFDRGKIAALHKVGLSMQAIADQVGCDKSTISRELKRGTVTQMKTGRTFYETYFPAFAETKILVDKWSPDAVCGYAKLHQLFEGPTLCSKTLYNYIEQGFLNIRNIDLPMKTRLNTKKKRSRKNK</sequence>